<dbReference type="eggNOG" id="ENOG502RYTJ">
    <property type="taxonomic scope" value="Eukaryota"/>
</dbReference>
<dbReference type="GeneID" id="100825531"/>
<dbReference type="Proteomes" id="UP000008810">
    <property type="component" value="Chromosome 3"/>
</dbReference>
<dbReference type="OMA" id="SHKPPDF"/>
<reference evidence="3" key="3">
    <citation type="submission" date="2018-08" db="UniProtKB">
        <authorList>
            <consortium name="EnsemblPlants"/>
        </authorList>
    </citation>
    <scope>IDENTIFICATION</scope>
    <source>
        <strain evidence="3">cv. Bd21</strain>
    </source>
</reference>
<feature type="compositionally biased region" description="Basic residues" evidence="1">
    <location>
        <begin position="134"/>
        <end position="144"/>
    </location>
</feature>
<dbReference type="FunCoup" id="I1I9X2">
    <property type="interactions" value="31"/>
</dbReference>
<evidence type="ECO:0000313" key="4">
    <source>
        <dbReference type="Proteomes" id="UP000008810"/>
    </source>
</evidence>
<feature type="compositionally biased region" description="Low complexity" evidence="1">
    <location>
        <begin position="123"/>
        <end position="133"/>
    </location>
</feature>
<protein>
    <submittedName>
        <fullName evidence="2 3">Uncharacterized protein</fullName>
    </submittedName>
</protein>
<dbReference type="RefSeq" id="XP_003575008.1">
    <property type="nucleotide sequence ID" value="XM_003574960.4"/>
</dbReference>
<feature type="compositionally biased region" description="Basic and acidic residues" evidence="1">
    <location>
        <begin position="200"/>
        <end position="214"/>
    </location>
</feature>
<dbReference type="STRING" id="15368.I1I9X2"/>
<dbReference type="OrthoDB" id="1937859at2759"/>
<proteinExistence type="predicted"/>
<dbReference type="HOGENOM" id="CLU_073196_2_0_1"/>
<evidence type="ECO:0000313" key="2">
    <source>
        <dbReference type="EMBL" id="KQJ99580.1"/>
    </source>
</evidence>
<reference evidence="2" key="2">
    <citation type="submission" date="2017-06" db="EMBL/GenBank/DDBJ databases">
        <title>WGS assembly of Brachypodium distachyon.</title>
        <authorList>
            <consortium name="The International Brachypodium Initiative"/>
            <person name="Lucas S."/>
            <person name="Harmon-Smith M."/>
            <person name="Lail K."/>
            <person name="Tice H."/>
            <person name="Grimwood J."/>
            <person name="Bruce D."/>
            <person name="Barry K."/>
            <person name="Shu S."/>
            <person name="Lindquist E."/>
            <person name="Wang M."/>
            <person name="Pitluck S."/>
            <person name="Vogel J.P."/>
            <person name="Garvin D.F."/>
            <person name="Mockler T.C."/>
            <person name="Schmutz J."/>
            <person name="Rokhsar D."/>
            <person name="Bevan M.W."/>
        </authorList>
    </citation>
    <scope>NUCLEOTIDE SEQUENCE</scope>
    <source>
        <strain evidence="2">Bd21</strain>
    </source>
</reference>
<dbReference type="AlphaFoldDB" id="I1I9X2"/>
<sequence>MKTLCSKSSKGGKIHPSPISGDVDPTAAALRLLPAAILVLTAALCPEDQQVLAYLVTRSLQGAATPTPEPQVARGRRRRAHPPAIGCGCFDCYTSFWSRWDCSPNRELIHVVIDAFEDHLAAAESAPSTPSSSSKRRDKGKRKPPPTPPTPPLRSLMSPESSESQSEKVQEPPSAPASPPPPPSPPPAVPAATTLESSDEEKAPEDSSEVKLEMDAEAVVENADAGEEEEERKRGWADVMGGMLNLRLWGIWSPAVESAT</sequence>
<feature type="compositionally biased region" description="Low complexity" evidence="1">
    <location>
        <begin position="153"/>
        <end position="164"/>
    </location>
</feature>
<feature type="region of interest" description="Disordered" evidence="1">
    <location>
        <begin position="123"/>
        <end position="215"/>
    </location>
</feature>
<dbReference type="EMBL" id="CM000882">
    <property type="protein sequence ID" value="KQJ99580.1"/>
    <property type="molecule type" value="Genomic_DNA"/>
</dbReference>
<gene>
    <name evidence="3" type="primary">LOC100825531</name>
    <name evidence="2" type="ORF">BRADI_3g44040v3</name>
</gene>
<dbReference type="KEGG" id="bdi:100825531"/>
<evidence type="ECO:0000256" key="1">
    <source>
        <dbReference type="SAM" id="MobiDB-lite"/>
    </source>
</evidence>
<dbReference type="EnsemblPlants" id="KQJ99580">
    <property type="protein sequence ID" value="KQJ99580"/>
    <property type="gene ID" value="BRADI_3g44040v3"/>
</dbReference>
<dbReference type="PANTHER" id="PTHR31903">
    <property type="entry name" value="F12F1.11-RELATED"/>
    <property type="match status" value="1"/>
</dbReference>
<organism evidence="3">
    <name type="scientific">Brachypodium distachyon</name>
    <name type="common">Purple false brome</name>
    <name type="synonym">Trachynia distachya</name>
    <dbReference type="NCBI Taxonomy" id="15368"/>
    <lineage>
        <taxon>Eukaryota</taxon>
        <taxon>Viridiplantae</taxon>
        <taxon>Streptophyta</taxon>
        <taxon>Embryophyta</taxon>
        <taxon>Tracheophyta</taxon>
        <taxon>Spermatophyta</taxon>
        <taxon>Magnoliopsida</taxon>
        <taxon>Liliopsida</taxon>
        <taxon>Poales</taxon>
        <taxon>Poaceae</taxon>
        <taxon>BOP clade</taxon>
        <taxon>Pooideae</taxon>
        <taxon>Stipodae</taxon>
        <taxon>Brachypodieae</taxon>
        <taxon>Brachypodium</taxon>
    </lineage>
</organism>
<keyword evidence="4" id="KW-1185">Reference proteome</keyword>
<name>I1I9X2_BRADI</name>
<accession>I1I9X2</accession>
<dbReference type="Gramene" id="KQJ99580">
    <property type="protein sequence ID" value="KQJ99580"/>
    <property type="gene ID" value="BRADI_3g44040v3"/>
</dbReference>
<reference evidence="2 3" key="1">
    <citation type="journal article" date="2010" name="Nature">
        <title>Genome sequencing and analysis of the model grass Brachypodium distachyon.</title>
        <authorList>
            <consortium name="International Brachypodium Initiative"/>
        </authorList>
    </citation>
    <scope>NUCLEOTIDE SEQUENCE [LARGE SCALE GENOMIC DNA]</scope>
    <source>
        <strain evidence="2 3">Bd21</strain>
    </source>
</reference>
<feature type="compositionally biased region" description="Pro residues" evidence="1">
    <location>
        <begin position="173"/>
        <end position="189"/>
    </location>
</feature>
<dbReference type="PANTHER" id="PTHR31903:SF22">
    <property type="entry name" value="OS02G0507600 PROTEIN"/>
    <property type="match status" value="1"/>
</dbReference>
<evidence type="ECO:0000313" key="3">
    <source>
        <dbReference type="EnsemblPlants" id="KQJ99580"/>
    </source>
</evidence>